<dbReference type="EMBL" id="KI669568">
    <property type="protein sequence ID" value="ETN16783.1"/>
    <property type="molecule type" value="Genomic_DNA"/>
</dbReference>
<reference evidence="3" key="1">
    <citation type="submission" date="2011-12" db="EMBL/GenBank/DDBJ databases">
        <authorList>
            <consortium name="The Broad Institute Genome Sequencing Platform"/>
            <person name="Russ C."/>
            <person name="Tyler B."/>
            <person name="Panabieres F."/>
            <person name="Shan W."/>
            <person name="Tripathy S."/>
            <person name="Grunwald N."/>
            <person name="Machado M."/>
            <person name="Young S.K."/>
            <person name="Zeng Q."/>
            <person name="Gargeya S."/>
            <person name="Fitzgerald M."/>
            <person name="Haas B."/>
            <person name="Abouelleil A."/>
            <person name="Alvarado L."/>
            <person name="Arachchi H.M."/>
            <person name="Berlin A."/>
            <person name="Chapman S.B."/>
            <person name="Gearin G."/>
            <person name="Goldberg J."/>
            <person name="Griggs A."/>
            <person name="Gujja S."/>
            <person name="Hansen M."/>
            <person name="Heiman D."/>
            <person name="Howarth C."/>
            <person name="Larimer J."/>
            <person name="Lui A."/>
            <person name="MacDonald P.J.P."/>
            <person name="McCowen C."/>
            <person name="Montmayeur A."/>
            <person name="Murphy C."/>
            <person name="Neiman D."/>
            <person name="Pearson M."/>
            <person name="Priest M."/>
            <person name="Roberts A."/>
            <person name="Saif S."/>
            <person name="Shea T."/>
            <person name="Sisk P."/>
            <person name="Stolte C."/>
            <person name="Sykes S."/>
            <person name="Wortman J."/>
            <person name="Nusbaum C."/>
            <person name="Birren B."/>
        </authorList>
    </citation>
    <scope>NUCLEOTIDE SEQUENCE [LARGE SCALE GENOMIC DNA]</scope>
    <source>
        <strain evidence="3">INRA-310</strain>
    </source>
</reference>
<evidence type="ECO:0000313" key="3">
    <source>
        <dbReference type="Proteomes" id="UP000018817"/>
    </source>
</evidence>
<name>W2QUL8_PHYN3</name>
<dbReference type="RefSeq" id="XP_008898214.1">
    <property type="nucleotide sequence ID" value="XM_008899966.1"/>
</dbReference>
<evidence type="ECO:0000313" key="2">
    <source>
        <dbReference type="EMBL" id="ETN16783.1"/>
    </source>
</evidence>
<accession>W2QUL8</accession>
<dbReference type="GeneID" id="20190380"/>
<feature type="region of interest" description="Disordered" evidence="1">
    <location>
        <begin position="1"/>
        <end position="28"/>
    </location>
</feature>
<dbReference type="Proteomes" id="UP000018817">
    <property type="component" value="Unassembled WGS sequence"/>
</dbReference>
<evidence type="ECO:0000256" key="1">
    <source>
        <dbReference type="SAM" id="MobiDB-lite"/>
    </source>
</evidence>
<reference evidence="2 3" key="2">
    <citation type="submission" date="2013-11" db="EMBL/GenBank/DDBJ databases">
        <title>The Genome Sequence of Phytophthora parasitica INRA-310.</title>
        <authorList>
            <consortium name="The Broad Institute Genomics Platform"/>
            <person name="Russ C."/>
            <person name="Tyler B."/>
            <person name="Panabieres F."/>
            <person name="Shan W."/>
            <person name="Tripathy S."/>
            <person name="Grunwald N."/>
            <person name="Machado M."/>
            <person name="Johnson C.S."/>
            <person name="Arredondo F."/>
            <person name="Hong C."/>
            <person name="Coffey M."/>
            <person name="Young S.K."/>
            <person name="Zeng Q."/>
            <person name="Gargeya S."/>
            <person name="Fitzgerald M."/>
            <person name="Abouelleil A."/>
            <person name="Alvarado L."/>
            <person name="Chapman S.B."/>
            <person name="Gainer-Dewar J."/>
            <person name="Goldberg J."/>
            <person name="Griggs A."/>
            <person name="Gujja S."/>
            <person name="Hansen M."/>
            <person name="Howarth C."/>
            <person name="Imamovic A."/>
            <person name="Ireland A."/>
            <person name="Larimer J."/>
            <person name="McCowan C."/>
            <person name="Murphy C."/>
            <person name="Pearson M."/>
            <person name="Poon T.W."/>
            <person name="Priest M."/>
            <person name="Roberts A."/>
            <person name="Saif S."/>
            <person name="Shea T."/>
            <person name="Sykes S."/>
            <person name="Wortman J."/>
            <person name="Nusbaum C."/>
            <person name="Birren B."/>
        </authorList>
    </citation>
    <scope>NUCLEOTIDE SEQUENCE [LARGE SCALE GENOMIC DNA]</scope>
    <source>
        <strain evidence="2 3">INRA-310</strain>
    </source>
</reference>
<dbReference type="AlphaFoldDB" id="W2QUL8"/>
<gene>
    <name evidence="2" type="ORF">PPTG_21781</name>
</gene>
<feature type="compositionally biased region" description="Basic residues" evidence="1">
    <location>
        <begin position="1"/>
        <end position="21"/>
    </location>
</feature>
<proteinExistence type="predicted"/>
<protein>
    <submittedName>
        <fullName evidence="2">Uncharacterized protein</fullName>
    </submittedName>
</protein>
<dbReference type="VEuPathDB" id="FungiDB:PPTG_21781"/>
<sequence>MERVRRLSRRPRHGLATKQHKCNAWAPASPPSEIRAGACRAWTLSGPARHYTASAAMQQLVLFHRRKMAALVALEACFIRNRLRFRCRWVELGQI</sequence>
<organism evidence="2 3">
    <name type="scientific">Phytophthora nicotianae (strain INRA-310)</name>
    <name type="common">Phytophthora parasitica</name>
    <dbReference type="NCBI Taxonomy" id="761204"/>
    <lineage>
        <taxon>Eukaryota</taxon>
        <taxon>Sar</taxon>
        <taxon>Stramenopiles</taxon>
        <taxon>Oomycota</taxon>
        <taxon>Peronosporomycetes</taxon>
        <taxon>Peronosporales</taxon>
        <taxon>Peronosporaceae</taxon>
        <taxon>Phytophthora</taxon>
    </lineage>
</organism>